<dbReference type="SUPFAM" id="SSF52540">
    <property type="entry name" value="P-loop containing nucleoside triphosphate hydrolases"/>
    <property type="match status" value="1"/>
</dbReference>
<dbReference type="GO" id="GO:0006281">
    <property type="term" value="P:DNA repair"/>
    <property type="evidence" value="ECO:0007669"/>
    <property type="project" value="InterPro"/>
</dbReference>
<organism evidence="7">
    <name type="scientific">uncultured Caudovirales phage</name>
    <dbReference type="NCBI Taxonomy" id="2100421"/>
    <lineage>
        <taxon>Viruses</taxon>
        <taxon>Duplodnaviria</taxon>
        <taxon>Heunggongvirae</taxon>
        <taxon>Uroviricota</taxon>
        <taxon>Caudoviricetes</taxon>
        <taxon>Peduoviridae</taxon>
        <taxon>Maltschvirus</taxon>
        <taxon>Maltschvirus maltsch</taxon>
    </lineage>
</organism>
<evidence type="ECO:0000256" key="1">
    <source>
        <dbReference type="ARBA" id="ARBA00009391"/>
    </source>
</evidence>
<proteinExistence type="inferred from homology"/>
<dbReference type="Gene3D" id="3.40.50.300">
    <property type="entry name" value="P-loop containing nucleotide triphosphate hydrolases"/>
    <property type="match status" value="1"/>
</dbReference>
<accession>A0A6J5Q5E8</accession>
<dbReference type="GO" id="GO:0003697">
    <property type="term" value="F:single-stranded DNA binding"/>
    <property type="evidence" value="ECO:0007669"/>
    <property type="project" value="InterPro"/>
</dbReference>
<evidence type="ECO:0000313" key="12">
    <source>
        <dbReference type="EMBL" id="CAB5227715.1"/>
    </source>
</evidence>
<evidence type="ECO:0000313" key="9">
    <source>
        <dbReference type="EMBL" id="CAB4190499.1"/>
    </source>
</evidence>
<dbReference type="EMBL" id="LR797369">
    <property type="protein sequence ID" value="CAB4210935.1"/>
    <property type="molecule type" value="Genomic_DNA"/>
</dbReference>
<dbReference type="GO" id="GO:0006310">
    <property type="term" value="P:DNA recombination"/>
    <property type="evidence" value="ECO:0007669"/>
    <property type="project" value="UniProtKB-KW"/>
</dbReference>
<name>A0A6J5Q5E8_9CAUD</name>
<dbReference type="PANTHER" id="PTHR45900:SF4">
    <property type="entry name" value="DNA REPAIR PROTEIN RECA HOMOLOG 2, MITOCHONDRIAL"/>
    <property type="match status" value="1"/>
</dbReference>
<keyword evidence="4" id="KW-0233">DNA recombination</keyword>
<evidence type="ECO:0000313" key="10">
    <source>
        <dbReference type="EMBL" id="CAB4210935.1"/>
    </source>
</evidence>
<dbReference type="EMBL" id="LR797518">
    <property type="protein sequence ID" value="CAB4222658.1"/>
    <property type="molecule type" value="Genomic_DNA"/>
</dbReference>
<dbReference type="EMBL" id="LR796945">
    <property type="protein sequence ID" value="CAB4176768.1"/>
    <property type="molecule type" value="Genomic_DNA"/>
</dbReference>
<dbReference type="InterPro" id="IPR049428">
    <property type="entry name" value="RecA-like_N"/>
</dbReference>
<evidence type="ECO:0000256" key="4">
    <source>
        <dbReference type="ARBA" id="ARBA00023172"/>
    </source>
</evidence>
<keyword evidence="3" id="KW-0067">ATP-binding</keyword>
<reference evidence="7" key="1">
    <citation type="submission" date="2020-05" db="EMBL/GenBank/DDBJ databases">
        <authorList>
            <person name="Chiriac C."/>
            <person name="Salcher M."/>
            <person name="Ghai R."/>
            <person name="Kavagutti S V."/>
        </authorList>
    </citation>
    <scope>NUCLEOTIDE SEQUENCE</scope>
</reference>
<dbReference type="EMBL" id="LR798378">
    <property type="protein sequence ID" value="CAB5227715.1"/>
    <property type="molecule type" value="Genomic_DNA"/>
</dbReference>
<dbReference type="PANTHER" id="PTHR45900">
    <property type="entry name" value="RECA"/>
    <property type="match status" value="1"/>
</dbReference>
<dbReference type="InterPro" id="IPR027417">
    <property type="entry name" value="P-loop_NTPase"/>
</dbReference>
<dbReference type="InterPro" id="IPR013765">
    <property type="entry name" value="DNA_recomb/repair_RecA"/>
</dbReference>
<protein>
    <submittedName>
        <fullName evidence="7">RecA RecA/RadA recombinase</fullName>
    </submittedName>
</protein>
<feature type="domain" description="RecA-like N-terminal" evidence="5">
    <location>
        <begin position="30"/>
        <end position="276"/>
    </location>
</feature>
<keyword evidence="2" id="KW-0547">Nucleotide-binding</keyword>
<evidence type="ECO:0000313" key="6">
    <source>
        <dbReference type="EMBL" id="CAB4170500.1"/>
    </source>
</evidence>
<evidence type="ECO:0000256" key="3">
    <source>
        <dbReference type="ARBA" id="ARBA00022840"/>
    </source>
</evidence>
<comment type="similarity">
    <text evidence="1">Belongs to the RecA family.</text>
</comment>
<evidence type="ECO:0000313" key="8">
    <source>
        <dbReference type="EMBL" id="CAB4181972.1"/>
    </source>
</evidence>
<evidence type="ECO:0000256" key="2">
    <source>
        <dbReference type="ARBA" id="ARBA00022741"/>
    </source>
</evidence>
<dbReference type="Pfam" id="PF00154">
    <property type="entry name" value="RecA_N"/>
    <property type="match status" value="1"/>
</dbReference>
<dbReference type="EMBL" id="LR797021">
    <property type="protein sequence ID" value="CAB4181972.1"/>
    <property type="molecule type" value="Genomic_DNA"/>
</dbReference>
<evidence type="ECO:0000313" key="7">
    <source>
        <dbReference type="EMBL" id="CAB4176768.1"/>
    </source>
</evidence>
<evidence type="ECO:0000313" key="11">
    <source>
        <dbReference type="EMBL" id="CAB4222658.1"/>
    </source>
</evidence>
<gene>
    <name evidence="8" type="ORF">UFOVP1065_95</name>
    <name evidence="9" type="ORF">UFOVP1198_64</name>
    <name evidence="10" type="ORF">UFOVP1418_56</name>
    <name evidence="12" type="ORF">UFOVP1524_94</name>
    <name evidence="11" type="ORF">UFOVP1651_94</name>
    <name evidence="6" type="ORF">UFOVP908_72</name>
    <name evidence="7" type="ORF">UFOVP990_64</name>
</gene>
<dbReference type="EMBL" id="LR796860">
    <property type="protein sequence ID" value="CAB4170500.1"/>
    <property type="molecule type" value="Genomic_DNA"/>
</dbReference>
<sequence length="351" mass="38745">MTDIFASLMKETGNEYAGIVDDGVEAGDVTSFIGTGSYSLNALLSGSIYGGLPGNKVTALAGEPSTGKTFYAMNMVRQFLRDNQNGFVFYFESESAISKSMLQDRGVDVKRIAIMPVATIQEFRTQAVKILDKYLEQKHGDRLPMMFVLDSLGNLSTEKEMSDIAEGKDTRDMTRSQLIRGAFRVLTLKLGKANVPLIVTNHVYDVIGSYVPMKKMGGGSGLEYAASSIVFLSKKKDKDKSDNSITGAIITANLKKARLTIENKKVETLLNYADGLDPYYGLIDLAEKFGIFKKVSTRFEMPNGDKVFESVIEKNPEKYFTKEVLDQIDEACKGEFLYGKSNVTTVEEEDA</sequence>
<dbReference type="EMBL" id="LR797157">
    <property type="protein sequence ID" value="CAB4190499.1"/>
    <property type="molecule type" value="Genomic_DNA"/>
</dbReference>
<dbReference type="GO" id="GO:0005524">
    <property type="term" value="F:ATP binding"/>
    <property type="evidence" value="ECO:0007669"/>
    <property type="project" value="UniProtKB-KW"/>
</dbReference>
<evidence type="ECO:0000259" key="5">
    <source>
        <dbReference type="Pfam" id="PF00154"/>
    </source>
</evidence>